<dbReference type="SUPFAM" id="SSF143100">
    <property type="entry name" value="TTHA1013/TTHA0281-like"/>
    <property type="match status" value="1"/>
</dbReference>
<dbReference type="EMBL" id="BAFN01000001">
    <property type="protein sequence ID" value="GAN33728.1"/>
    <property type="molecule type" value="Genomic_DNA"/>
</dbReference>
<dbReference type="Proteomes" id="UP000032309">
    <property type="component" value="Unassembled WGS sequence"/>
</dbReference>
<sequence>MGKDVLTYKGFIGSVRFSAEDKVFHGKIEGIDDLVTFEGHSVEELIKAFHEEVDDYLDLCKKMNKEPLKSYKGGFNVRISPELHRMAVERAKSMGTTLNRLIQKAIEKELVHKD</sequence>
<accession>A0ABQ0JY59</accession>
<dbReference type="InterPro" id="IPR008651">
    <property type="entry name" value="Uncharacterised_HicB"/>
</dbReference>
<evidence type="ECO:0008006" key="3">
    <source>
        <dbReference type="Google" id="ProtNLM"/>
    </source>
</evidence>
<gene>
    <name evidence="1" type="ORF">BROSI_A2262</name>
</gene>
<organism evidence="1 2">
    <name type="scientific">Candidatus Brocadia sinica JPN1</name>
    <dbReference type="NCBI Taxonomy" id="1197129"/>
    <lineage>
        <taxon>Bacteria</taxon>
        <taxon>Pseudomonadati</taxon>
        <taxon>Planctomycetota</taxon>
        <taxon>Candidatus Brocadiia</taxon>
        <taxon>Candidatus Brocadiales</taxon>
        <taxon>Candidatus Brocadiaceae</taxon>
        <taxon>Candidatus Brocadia</taxon>
    </lineage>
</organism>
<proteinExistence type="predicted"/>
<name>A0ABQ0JY59_9BACT</name>
<reference evidence="2" key="1">
    <citation type="journal article" date="2015" name="Genome Announc.">
        <title>Draft Genome Sequence of an Anaerobic Ammonium-Oxidizing Bacterium, "Candidatus Brocadia sinica".</title>
        <authorList>
            <person name="Oshiki M."/>
            <person name="Shinyako-Hata K."/>
            <person name="Satoh H."/>
            <person name="Okabe S."/>
        </authorList>
    </citation>
    <scope>NUCLEOTIDE SEQUENCE [LARGE SCALE GENOMIC DNA]</scope>
    <source>
        <strain evidence="2">JPN1</strain>
    </source>
</reference>
<dbReference type="SUPFAM" id="SSF47598">
    <property type="entry name" value="Ribbon-helix-helix"/>
    <property type="match status" value="1"/>
</dbReference>
<dbReference type="InterPro" id="IPR010985">
    <property type="entry name" value="Ribbon_hlx_hlx"/>
</dbReference>
<dbReference type="InterPro" id="IPR035069">
    <property type="entry name" value="TTHA1013/TTHA0281-like"/>
</dbReference>
<protein>
    <recommendedName>
        <fullName evidence="3">HicB family protein</fullName>
    </recommendedName>
</protein>
<keyword evidence="2" id="KW-1185">Reference proteome</keyword>
<dbReference type="Pfam" id="PF05534">
    <property type="entry name" value="HicB"/>
    <property type="match status" value="1"/>
</dbReference>
<comment type="caution">
    <text evidence="1">The sequence shown here is derived from an EMBL/GenBank/DDBJ whole genome shotgun (WGS) entry which is preliminary data.</text>
</comment>
<evidence type="ECO:0000313" key="1">
    <source>
        <dbReference type="EMBL" id="GAN33728.1"/>
    </source>
</evidence>
<dbReference type="RefSeq" id="WP_052563820.1">
    <property type="nucleotide sequence ID" value="NZ_BAFN01000001.1"/>
</dbReference>
<evidence type="ECO:0000313" key="2">
    <source>
        <dbReference type="Proteomes" id="UP000032309"/>
    </source>
</evidence>